<feature type="domain" description="Nudix hydrolase" evidence="3">
    <location>
        <begin position="8"/>
        <end position="141"/>
    </location>
</feature>
<proteinExistence type="inferred from homology"/>
<gene>
    <name evidence="4" type="ORF">PMEL_200467</name>
</gene>
<dbReference type="InterPro" id="IPR020476">
    <property type="entry name" value="Nudix_hydrolase"/>
</dbReference>
<dbReference type="RefSeq" id="WP_120175040.1">
    <property type="nucleotide sequence ID" value="NZ_AP018050.1"/>
</dbReference>
<dbReference type="InterPro" id="IPR015797">
    <property type="entry name" value="NUDIX_hydrolase-like_dom_sf"/>
</dbReference>
<dbReference type="AlphaFoldDB" id="A0A250KJT7"/>
<dbReference type="OrthoDB" id="9786141at2"/>
<dbReference type="Gene3D" id="3.90.79.10">
    <property type="entry name" value="Nucleoside Triphosphate Pyrophosphohydrolase"/>
    <property type="match status" value="1"/>
</dbReference>
<dbReference type="PANTHER" id="PTHR43736">
    <property type="entry name" value="ADP-RIBOSE PYROPHOSPHATASE"/>
    <property type="match status" value="1"/>
</dbReference>
<keyword evidence="1 2" id="KW-0378">Hydrolase</keyword>
<dbReference type="GO" id="GO:0016787">
    <property type="term" value="F:hydrolase activity"/>
    <property type="evidence" value="ECO:0007669"/>
    <property type="project" value="UniProtKB-KW"/>
</dbReference>
<dbReference type="PROSITE" id="PS51462">
    <property type="entry name" value="NUDIX"/>
    <property type="match status" value="1"/>
</dbReference>
<dbReference type="InterPro" id="IPR000086">
    <property type="entry name" value="NUDIX_hydrolase_dom"/>
</dbReference>
<dbReference type="PANTHER" id="PTHR43736:SF1">
    <property type="entry name" value="DIHYDRONEOPTERIN TRIPHOSPHATE DIPHOSPHATASE"/>
    <property type="match status" value="1"/>
</dbReference>
<name>A0A250KJT7_9BACT</name>
<dbReference type="PRINTS" id="PR00502">
    <property type="entry name" value="NUDIXFAMILY"/>
</dbReference>
<evidence type="ECO:0000313" key="5">
    <source>
        <dbReference type="Proteomes" id="UP000267517"/>
    </source>
</evidence>
<dbReference type="Pfam" id="PF00293">
    <property type="entry name" value="NUDIX"/>
    <property type="match status" value="1"/>
</dbReference>
<evidence type="ECO:0000256" key="2">
    <source>
        <dbReference type="RuleBase" id="RU003476"/>
    </source>
</evidence>
<dbReference type="EMBL" id="AP018050">
    <property type="protein sequence ID" value="BBA29940.1"/>
    <property type="molecule type" value="Genomic_DNA"/>
</dbReference>
<dbReference type="PROSITE" id="PS00893">
    <property type="entry name" value="NUDIX_BOX"/>
    <property type="match status" value="1"/>
</dbReference>
<evidence type="ECO:0000313" key="4">
    <source>
        <dbReference type="EMBL" id="BBA29940.1"/>
    </source>
</evidence>
<comment type="similarity">
    <text evidence="2">Belongs to the Nudix hydrolase family.</text>
</comment>
<dbReference type="Proteomes" id="UP000267517">
    <property type="component" value="Chromosome II"/>
</dbReference>
<accession>A0A250KJT7</accession>
<dbReference type="InterPro" id="IPR020084">
    <property type="entry name" value="NUDIX_hydrolase_CS"/>
</dbReference>
<dbReference type="SUPFAM" id="SSF55811">
    <property type="entry name" value="Nudix"/>
    <property type="match status" value="1"/>
</dbReference>
<dbReference type="CDD" id="cd18873">
    <property type="entry name" value="NUDIX_NadM_like"/>
    <property type="match status" value="1"/>
</dbReference>
<organism evidence="4 5">
    <name type="scientific">Prevotella melaninogenica</name>
    <dbReference type="NCBI Taxonomy" id="28132"/>
    <lineage>
        <taxon>Bacteria</taxon>
        <taxon>Pseudomonadati</taxon>
        <taxon>Bacteroidota</taxon>
        <taxon>Bacteroidia</taxon>
        <taxon>Bacteroidales</taxon>
        <taxon>Prevotellaceae</taxon>
        <taxon>Prevotella</taxon>
    </lineage>
</organism>
<protein>
    <submittedName>
        <fullName evidence="4">NUDIX hydrolase</fullName>
    </submittedName>
</protein>
<sequence length="145" mass="16608">MYTYQYPHPAVTADCLVFARTEEGMKLLLIQRKNEPCKGKWAFPGGFMDIDETTIDAARRELKEETGLEVGELFRVGVFDAVNRDPRERIITVAYYTVLDKPAEVSGLDDAAQARWFLLTELPELAFDHREILREAERVTRLALS</sequence>
<reference evidence="4 5" key="1">
    <citation type="submission" date="2017-05" db="EMBL/GenBank/DDBJ databases">
        <title>whole genome sequence of Prevotella melaninogenica GAI 07411.</title>
        <authorList>
            <person name="Kondo Y."/>
            <person name="Hoshino T."/>
        </authorList>
    </citation>
    <scope>NUCLEOTIDE SEQUENCE [LARGE SCALE GENOMIC DNA]</scope>
    <source>
        <strain evidence="4 5">GAI 07411</strain>
    </source>
</reference>
<evidence type="ECO:0000259" key="3">
    <source>
        <dbReference type="PROSITE" id="PS51462"/>
    </source>
</evidence>
<evidence type="ECO:0000256" key="1">
    <source>
        <dbReference type="ARBA" id="ARBA00022801"/>
    </source>
</evidence>